<accession>A0A1C3NX19</accession>
<dbReference type="InterPro" id="IPR002035">
    <property type="entry name" value="VWF_A"/>
</dbReference>
<gene>
    <name evidence="2" type="ORF">FDG2_2109</name>
</gene>
<evidence type="ECO:0000313" key="3">
    <source>
        <dbReference type="Proteomes" id="UP000199013"/>
    </source>
</evidence>
<evidence type="ECO:0000313" key="2">
    <source>
        <dbReference type="EMBL" id="SBW21743.1"/>
    </source>
</evidence>
<dbReference type="InterPro" id="IPR036465">
    <property type="entry name" value="vWFA_dom_sf"/>
</dbReference>
<dbReference type="Proteomes" id="UP000199013">
    <property type="component" value="Unassembled WGS sequence"/>
</dbReference>
<proteinExistence type="predicted"/>
<dbReference type="AlphaFoldDB" id="A0A1C3NX19"/>
<dbReference type="SUPFAM" id="SSF53300">
    <property type="entry name" value="vWA-like"/>
    <property type="match status" value="1"/>
</dbReference>
<feature type="domain" description="VWFA" evidence="1">
    <location>
        <begin position="2"/>
        <end position="201"/>
    </location>
</feature>
<reference evidence="3" key="1">
    <citation type="submission" date="2016-02" db="EMBL/GenBank/DDBJ databases">
        <authorList>
            <person name="Wibberg D."/>
        </authorList>
    </citation>
    <scope>NUCLEOTIDE SEQUENCE [LARGE SCALE GENOMIC DNA]</scope>
</reference>
<protein>
    <recommendedName>
        <fullName evidence="1">VWFA domain-containing protein</fullName>
    </recommendedName>
</protein>
<sequence length="216" mass="24271">MLVVLCMDTSYSMRGEAIGRLNDALAGWARSMQAGEKMATTTEFALITFGAGGVRKWRGSESFDPRSDRTPFVPAHSFRPPKLTADGVTPLVEAVRLSISVIEARKRQLAQDKVTWKRPLVWLVTDGRPTDDQGHPALDWRPLTSEIRALEVAQKLALFAIGIPPIDDQGQETLRELAPERNMMYGRFDFSDILVQLDRSVEDPNYKLRGYQPRQA</sequence>
<evidence type="ECO:0000259" key="1">
    <source>
        <dbReference type="PROSITE" id="PS50234"/>
    </source>
</evidence>
<name>A0A1C3NX19_9ACTN</name>
<dbReference type="Gene3D" id="3.40.50.410">
    <property type="entry name" value="von Willebrand factor, type A domain"/>
    <property type="match status" value="1"/>
</dbReference>
<organism evidence="2 3">
    <name type="scientific">Candidatus Protofrankia californiensis</name>
    <dbReference type="NCBI Taxonomy" id="1839754"/>
    <lineage>
        <taxon>Bacteria</taxon>
        <taxon>Bacillati</taxon>
        <taxon>Actinomycetota</taxon>
        <taxon>Actinomycetes</taxon>
        <taxon>Frankiales</taxon>
        <taxon>Frankiaceae</taxon>
        <taxon>Protofrankia</taxon>
    </lineage>
</organism>
<dbReference type="EMBL" id="FLUV01000880">
    <property type="protein sequence ID" value="SBW21743.1"/>
    <property type="molecule type" value="Genomic_DNA"/>
</dbReference>
<keyword evidence="3" id="KW-1185">Reference proteome</keyword>
<dbReference type="PROSITE" id="PS50234">
    <property type="entry name" value="VWFA"/>
    <property type="match status" value="1"/>
</dbReference>